<dbReference type="InterPro" id="IPR045019">
    <property type="entry name" value="BETA-OHASE-like"/>
</dbReference>
<dbReference type="Pfam" id="PF04116">
    <property type="entry name" value="FA_hydroxylase"/>
    <property type="match status" value="1"/>
</dbReference>
<proteinExistence type="inferred from homology"/>
<evidence type="ECO:0000256" key="3">
    <source>
        <dbReference type="ARBA" id="ARBA00023002"/>
    </source>
</evidence>
<dbReference type="GO" id="GO:0016119">
    <property type="term" value="P:carotene metabolic process"/>
    <property type="evidence" value="ECO:0007669"/>
    <property type="project" value="TreeGrafter"/>
</dbReference>
<dbReference type="KEGG" id="hsr:HSBAA_53320"/>
<evidence type="ECO:0000256" key="4">
    <source>
        <dbReference type="SAM" id="Phobius"/>
    </source>
</evidence>
<dbReference type="GO" id="GO:0010291">
    <property type="term" value="F:beta-carotene 3-hydroxylase activity"/>
    <property type="evidence" value="ECO:0007669"/>
    <property type="project" value="TreeGrafter"/>
</dbReference>
<evidence type="ECO:0000313" key="7">
    <source>
        <dbReference type="Proteomes" id="UP000320231"/>
    </source>
</evidence>
<feature type="transmembrane region" description="Helical" evidence="4">
    <location>
        <begin position="6"/>
        <end position="29"/>
    </location>
</feature>
<comment type="similarity">
    <text evidence="1">Belongs to the sterol desaturase family.</text>
</comment>
<evidence type="ECO:0000256" key="2">
    <source>
        <dbReference type="ARBA" id="ARBA00022746"/>
    </source>
</evidence>
<dbReference type="InterPro" id="IPR006694">
    <property type="entry name" value="Fatty_acid_hydroxylase"/>
</dbReference>
<keyword evidence="2" id="KW-0125">Carotenoid biosynthesis</keyword>
<protein>
    <recommendedName>
        <fullName evidence="5">Fatty acid hydroxylase domain-containing protein</fullName>
    </recommendedName>
</protein>
<name>A0A455UCT0_9GAMM</name>
<reference evidence="6 7" key="1">
    <citation type="journal article" date="2019" name="Microbiol. Resour. Announc.">
        <title>Complete Genome Sequence of Halomonas sulfidaeris Strain Esulfide1 Isolated from a Metal Sulfide Rock at a Depth of 2,200 Meters, Obtained Using Nanopore Sequencing.</title>
        <authorList>
            <person name="Saito M."/>
            <person name="Nishigata A."/>
            <person name="Galipon J."/>
            <person name="Arakawa K."/>
        </authorList>
    </citation>
    <scope>NUCLEOTIDE SEQUENCE [LARGE SCALE GENOMIC DNA]</scope>
    <source>
        <strain evidence="6 7">ATCC BAA-803</strain>
    </source>
</reference>
<dbReference type="EMBL" id="AP019514">
    <property type="protein sequence ID" value="BBI64026.1"/>
    <property type="molecule type" value="Genomic_DNA"/>
</dbReference>
<dbReference type="Proteomes" id="UP000320231">
    <property type="component" value="Chromosome"/>
</dbReference>
<sequence length="209" mass="24115">MLVVWNILIVLLTVAGMELFATLAHKYIMHGWGWGWHRSHHRPRTGWFELNDLYAVVFALFAIGLIALGTAGVWPLQWIGAGMTAYGAIYFIVHDGLVHKRWPFRYIPRRGYLKRLYKAHRLHHAVKSREDCVSFGFLYSPPVEKLEATLKAASRRLSRPLPKPRRTRRRCRHARAERQCAALDQQRQFLLFASALSFVPGVRSGAPYL</sequence>
<organism evidence="6 7">
    <name type="scientific">Vreelandella sulfidaeris</name>
    <dbReference type="NCBI Taxonomy" id="115553"/>
    <lineage>
        <taxon>Bacteria</taxon>
        <taxon>Pseudomonadati</taxon>
        <taxon>Pseudomonadota</taxon>
        <taxon>Gammaproteobacteria</taxon>
        <taxon>Oceanospirillales</taxon>
        <taxon>Halomonadaceae</taxon>
        <taxon>Vreelandella</taxon>
    </lineage>
</organism>
<dbReference type="PANTHER" id="PTHR31899:SF9">
    <property type="entry name" value="BETA-CAROTENE 3-HYDROXYLASE 1, CHLOROPLASTIC"/>
    <property type="match status" value="1"/>
</dbReference>
<accession>A0A455UCT0</accession>
<feature type="transmembrane region" description="Helical" evidence="4">
    <location>
        <begin position="50"/>
        <end position="69"/>
    </location>
</feature>
<feature type="domain" description="Fatty acid hydroxylase" evidence="5">
    <location>
        <begin position="11"/>
        <end position="137"/>
    </location>
</feature>
<keyword evidence="4" id="KW-0472">Membrane</keyword>
<evidence type="ECO:0000256" key="1">
    <source>
        <dbReference type="ARBA" id="ARBA00009324"/>
    </source>
</evidence>
<dbReference type="GO" id="GO:0005506">
    <property type="term" value="F:iron ion binding"/>
    <property type="evidence" value="ECO:0007669"/>
    <property type="project" value="InterPro"/>
</dbReference>
<dbReference type="PANTHER" id="PTHR31899">
    <property type="entry name" value="BETA-CAROTENE 3-HYDROXYLASE 1, CHLOROPLASTIC"/>
    <property type="match status" value="1"/>
</dbReference>
<keyword evidence="4" id="KW-1133">Transmembrane helix</keyword>
<dbReference type="AlphaFoldDB" id="A0A455UCT0"/>
<evidence type="ECO:0000259" key="5">
    <source>
        <dbReference type="Pfam" id="PF04116"/>
    </source>
</evidence>
<dbReference type="GO" id="GO:0016123">
    <property type="term" value="P:xanthophyll biosynthetic process"/>
    <property type="evidence" value="ECO:0007669"/>
    <property type="project" value="TreeGrafter"/>
</dbReference>
<evidence type="ECO:0000313" key="6">
    <source>
        <dbReference type="EMBL" id="BBI64026.1"/>
    </source>
</evidence>
<keyword evidence="4" id="KW-0812">Transmembrane</keyword>
<keyword evidence="3" id="KW-0560">Oxidoreductase</keyword>
<gene>
    <name evidence="6" type="ORF">HSBAA_53320</name>
</gene>